<dbReference type="CDD" id="cd02163">
    <property type="entry name" value="PPAT"/>
    <property type="match status" value="1"/>
</dbReference>
<evidence type="ECO:0000256" key="9">
    <source>
        <dbReference type="HAMAP-Rule" id="MF_00151"/>
    </source>
</evidence>
<name>F2JW19_MARM1</name>
<comment type="catalytic activity">
    <reaction evidence="8 9">
        <text>(R)-4'-phosphopantetheine + ATP + H(+) = 3'-dephospho-CoA + diphosphate</text>
        <dbReference type="Rhea" id="RHEA:19801"/>
        <dbReference type="ChEBI" id="CHEBI:15378"/>
        <dbReference type="ChEBI" id="CHEBI:30616"/>
        <dbReference type="ChEBI" id="CHEBI:33019"/>
        <dbReference type="ChEBI" id="CHEBI:57328"/>
        <dbReference type="ChEBI" id="CHEBI:61723"/>
        <dbReference type="EC" id="2.7.7.3"/>
    </reaction>
</comment>
<dbReference type="EC" id="2.7.7.3" evidence="9"/>
<evidence type="ECO:0000256" key="4">
    <source>
        <dbReference type="ARBA" id="ARBA00022741"/>
    </source>
</evidence>
<comment type="function">
    <text evidence="9">Reversibly transfers an adenylyl group from ATP to 4'-phosphopantetheine, yielding dephospho-CoA (dPCoA) and pyrophosphate.</text>
</comment>
<accession>F2JW19</accession>
<dbReference type="EMBL" id="CP002583">
    <property type="protein sequence ID" value="ADZ92907.1"/>
    <property type="molecule type" value="Genomic_DNA"/>
</dbReference>
<dbReference type="Gene3D" id="3.40.50.620">
    <property type="entry name" value="HUPs"/>
    <property type="match status" value="1"/>
</dbReference>
<keyword evidence="4 9" id="KW-0547">Nucleotide-binding</keyword>
<keyword evidence="12" id="KW-1185">Reference proteome</keyword>
<comment type="subunit">
    <text evidence="9">Homohexamer.</text>
</comment>
<organism evidence="11 12">
    <name type="scientific">Marinomonas mediterranea (strain ATCC 700492 / JCM 21426 / NBRC 103028 / MMB-1)</name>
    <dbReference type="NCBI Taxonomy" id="717774"/>
    <lineage>
        <taxon>Bacteria</taxon>
        <taxon>Pseudomonadati</taxon>
        <taxon>Pseudomonadota</taxon>
        <taxon>Gammaproteobacteria</taxon>
        <taxon>Oceanospirillales</taxon>
        <taxon>Oceanospirillaceae</taxon>
        <taxon>Marinomonas</taxon>
    </lineage>
</organism>
<evidence type="ECO:0000256" key="2">
    <source>
        <dbReference type="ARBA" id="ARBA00022679"/>
    </source>
</evidence>
<evidence type="ECO:0000256" key="1">
    <source>
        <dbReference type="ARBA" id="ARBA00022490"/>
    </source>
</evidence>
<dbReference type="InterPro" id="IPR004821">
    <property type="entry name" value="Cyt_trans-like"/>
</dbReference>
<evidence type="ECO:0000256" key="7">
    <source>
        <dbReference type="ARBA" id="ARBA00022993"/>
    </source>
</evidence>
<keyword evidence="7 9" id="KW-0173">Coenzyme A biosynthesis</keyword>
<dbReference type="GO" id="GO:0005737">
    <property type="term" value="C:cytoplasm"/>
    <property type="evidence" value="ECO:0007669"/>
    <property type="project" value="UniProtKB-SubCell"/>
</dbReference>
<dbReference type="GO" id="GO:0005524">
    <property type="term" value="F:ATP binding"/>
    <property type="evidence" value="ECO:0007669"/>
    <property type="project" value="UniProtKB-KW"/>
</dbReference>
<evidence type="ECO:0000313" key="11">
    <source>
        <dbReference type="EMBL" id="ADZ92907.1"/>
    </source>
</evidence>
<feature type="binding site" evidence="9">
    <location>
        <begin position="124"/>
        <end position="130"/>
    </location>
    <ligand>
        <name>ATP</name>
        <dbReference type="ChEBI" id="CHEBI:30616"/>
    </ligand>
</feature>
<dbReference type="OrthoDB" id="9806661at2"/>
<dbReference type="Pfam" id="PF01467">
    <property type="entry name" value="CTP_transf_like"/>
    <property type="match status" value="1"/>
</dbReference>
<proteinExistence type="inferred from homology"/>
<evidence type="ECO:0000256" key="5">
    <source>
        <dbReference type="ARBA" id="ARBA00022840"/>
    </source>
</evidence>
<evidence type="ECO:0000256" key="3">
    <source>
        <dbReference type="ARBA" id="ARBA00022695"/>
    </source>
</evidence>
<keyword evidence="5 9" id="KW-0067">ATP-binding</keyword>
<comment type="pathway">
    <text evidence="9">Cofactor biosynthesis; coenzyme A biosynthesis; CoA from (R)-pantothenate: step 4/5.</text>
</comment>
<dbReference type="PANTHER" id="PTHR21342">
    <property type="entry name" value="PHOSPHOPANTETHEINE ADENYLYLTRANSFERASE"/>
    <property type="match status" value="1"/>
</dbReference>
<dbReference type="GO" id="GO:0015937">
    <property type="term" value="P:coenzyme A biosynthetic process"/>
    <property type="evidence" value="ECO:0007669"/>
    <property type="project" value="UniProtKB-UniRule"/>
</dbReference>
<gene>
    <name evidence="9" type="primary">coaD</name>
    <name evidence="11" type="ordered locus">Marme_3697</name>
</gene>
<dbReference type="NCBIfam" id="TIGR01510">
    <property type="entry name" value="coaD_prev_kdtB"/>
    <property type="match status" value="1"/>
</dbReference>
<feature type="binding site" evidence="9">
    <location>
        <position position="99"/>
    </location>
    <ligand>
        <name>ATP</name>
        <dbReference type="ChEBI" id="CHEBI:30616"/>
    </ligand>
</feature>
<keyword evidence="3 9" id="KW-0548">Nucleotidyltransferase</keyword>
<comment type="similarity">
    <text evidence="9">Belongs to the bacterial CoaD family.</text>
</comment>
<dbReference type="eggNOG" id="COG0669">
    <property type="taxonomic scope" value="Bacteria"/>
</dbReference>
<dbReference type="PANTHER" id="PTHR21342:SF1">
    <property type="entry name" value="PHOSPHOPANTETHEINE ADENYLYLTRANSFERASE"/>
    <property type="match status" value="1"/>
</dbReference>
<dbReference type="SUPFAM" id="SSF52374">
    <property type="entry name" value="Nucleotidylyl transferase"/>
    <property type="match status" value="1"/>
</dbReference>
<evidence type="ECO:0000256" key="6">
    <source>
        <dbReference type="ARBA" id="ARBA00022842"/>
    </source>
</evidence>
<sequence>MSTIAVYPGTFDPITNGHADLVERAAKLFSKVIVAVAASPKKRPALSHDLRIELAENVLGHLHNVEVVGFDNLLTEFTRSVNGQVVVRGLRAVSDFEYEFQLANMNRVIAPDVESLFLTPSEKHSYISSTLVREIASLDGDFGQFVHPEVEKVLKEHYQNAK</sequence>
<comment type="subcellular location">
    <subcellularLocation>
        <location evidence="9">Cytoplasm</location>
    </subcellularLocation>
</comment>
<feature type="binding site" evidence="9">
    <location>
        <position position="88"/>
    </location>
    <ligand>
        <name>substrate</name>
    </ligand>
</feature>
<evidence type="ECO:0000313" key="12">
    <source>
        <dbReference type="Proteomes" id="UP000001062"/>
    </source>
</evidence>
<feature type="binding site" evidence="9">
    <location>
        <begin position="89"/>
        <end position="91"/>
    </location>
    <ligand>
        <name>ATP</name>
        <dbReference type="ChEBI" id="CHEBI:30616"/>
    </ligand>
</feature>
<evidence type="ECO:0000259" key="10">
    <source>
        <dbReference type="Pfam" id="PF01467"/>
    </source>
</evidence>
<dbReference type="RefSeq" id="WP_013662809.1">
    <property type="nucleotide sequence ID" value="NC_015276.1"/>
</dbReference>
<protein>
    <recommendedName>
        <fullName evidence="9">Phosphopantetheine adenylyltransferase</fullName>
        <ecNumber evidence="9">2.7.7.3</ecNumber>
    </recommendedName>
    <alternativeName>
        <fullName evidence="9">Dephospho-CoA pyrophosphorylase</fullName>
    </alternativeName>
    <alternativeName>
        <fullName evidence="9">Pantetheine-phosphate adenylyltransferase</fullName>
        <shortName evidence="9">PPAT</shortName>
    </alternativeName>
</protein>
<dbReference type="AlphaFoldDB" id="F2JW19"/>
<dbReference type="NCBIfam" id="TIGR00125">
    <property type="entry name" value="cyt_tran_rel"/>
    <property type="match status" value="1"/>
</dbReference>
<dbReference type="InterPro" id="IPR001980">
    <property type="entry name" value="PPAT"/>
</dbReference>
<dbReference type="HAMAP" id="MF_00151">
    <property type="entry name" value="PPAT_bact"/>
    <property type="match status" value="1"/>
</dbReference>
<dbReference type="HOGENOM" id="CLU_100149_0_1_6"/>
<comment type="cofactor">
    <cofactor evidence="9">
        <name>Mg(2+)</name>
        <dbReference type="ChEBI" id="CHEBI:18420"/>
    </cofactor>
</comment>
<dbReference type="InterPro" id="IPR014729">
    <property type="entry name" value="Rossmann-like_a/b/a_fold"/>
</dbReference>
<feature type="binding site" evidence="9">
    <location>
        <position position="42"/>
    </location>
    <ligand>
        <name>substrate</name>
    </ligand>
</feature>
<dbReference type="PATRIC" id="fig|717774.3.peg.3810"/>
<keyword evidence="2 9" id="KW-0808">Transferase</keyword>
<dbReference type="UniPathway" id="UPA00241">
    <property type="reaction ID" value="UER00355"/>
</dbReference>
<feature type="binding site" evidence="9">
    <location>
        <position position="18"/>
    </location>
    <ligand>
        <name>ATP</name>
        <dbReference type="ChEBI" id="CHEBI:30616"/>
    </ligand>
</feature>
<feature type="binding site" evidence="9">
    <location>
        <position position="10"/>
    </location>
    <ligand>
        <name>substrate</name>
    </ligand>
</feature>
<feature type="site" description="Transition state stabilizer" evidence="9">
    <location>
        <position position="18"/>
    </location>
</feature>
<dbReference type="Proteomes" id="UP000001062">
    <property type="component" value="Chromosome"/>
</dbReference>
<reference evidence="11 12" key="1">
    <citation type="journal article" date="2012" name="Stand. Genomic Sci.">
        <title>Complete genome sequence of the melanogenic marine bacterium Marinomonas mediterranea type strain (MMB-1(T)).</title>
        <authorList>
            <person name="Lucas-Elio P."/>
            <person name="Goodwin L."/>
            <person name="Woyke T."/>
            <person name="Pitluck S."/>
            <person name="Nolan M."/>
            <person name="Kyrpides N.C."/>
            <person name="Detter J.C."/>
            <person name="Copeland A."/>
            <person name="Teshima H."/>
            <person name="Bruce D."/>
            <person name="Detter C."/>
            <person name="Tapia R."/>
            <person name="Han S."/>
            <person name="Land M.L."/>
            <person name="Ivanova N."/>
            <person name="Mikhailova N."/>
            <person name="Johnston A.W."/>
            <person name="Sanchez-Amat A."/>
        </authorList>
    </citation>
    <scope>NUCLEOTIDE SEQUENCE [LARGE SCALE GENOMIC DNA]</scope>
    <source>
        <strain evidence="12">ATCC 700492 / JCM 21426 / NBRC 103028 / MMB-1</strain>
    </source>
</reference>
<keyword evidence="6 9" id="KW-0460">Magnesium</keyword>
<keyword evidence="1 9" id="KW-0963">Cytoplasm</keyword>
<evidence type="ECO:0000256" key="8">
    <source>
        <dbReference type="ARBA" id="ARBA00029346"/>
    </source>
</evidence>
<feature type="domain" description="Cytidyltransferase-like" evidence="10">
    <location>
        <begin position="6"/>
        <end position="134"/>
    </location>
</feature>
<dbReference type="KEGG" id="mme:Marme_3697"/>
<dbReference type="STRING" id="717774.Marme_3697"/>
<dbReference type="PRINTS" id="PR01020">
    <property type="entry name" value="LPSBIOSNTHSS"/>
</dbReference>
<dbReference type="GO" id="GO:0004595">
    <property type="term" value="F:pantetheine-phosphate adenylyltransferase activity"/>
    <property type="evidence" value="ECO:0007669"/>
    <property type="project" value="UniProtKB-UniRule"/>
</dbReference>
<feature type="binding site" evidence="9">
    <location>
        <position position="74"/>
    </location>
    <ligand>
        <name>substrate</name>
    </ligand>
</feature>
<feature type="binding site" evidence="9">
    <location>
        <begin position="10"/>
        <end position="11"/>
    </location>
    <ligand>
        <name>ATP</name>
        <dbReference type="ChEBI" id="CHEBI:30616"/>
    </ligand>
</feature>